<evidence type="ECO:0000313" key="2">
    <source>
        <dbReference type="Proteomes" id="UP000069654"/>
    </source>
</evidence>
<protein>
    <submittedName>
        <fullName evidence="1">Transposase, IS4 family</fullName>
    </submittedName>
</protein>
<accession>A0A100XH04</accession>
<sequence length="141" mass="14961">MAYVRKVRTASGAVAVQVARKDRGRVVILAHLGSAHTDAELGILLEQAREMVVGGQAALDFEVAARAQSMADVADFRAQALIPERATPAVAAPVVPPGRTVGASSRLLYDVLGHVYDWLGFDAVGDAVFRDLVISRIVEPT</sequence>
<feature type="non-terminal residue" evidence="1">
    <location>
        <position position="141"/>
    </location>
</feature>
<comment type="caution">
    <text evidence="1">The sequence shown here is derived from an EMBL/GenBank/DDBJ whole genome shotgun (WGS) entry which is preliminary data.</text>
</comment>
<evidence type="ECO:0000313" key="1">
    <source>
        <dbReference type="EMBL" id="GAT16379.1"/>
    </source>
</evidence>
<proteinExistence type="predicted"/>
<dbReference type="AlphaFoldDB" id="A0A100XH04"/>
<dbReference type="Proteomes" id="UP000069654">
    <property type="component" value="Unassembled WGS sequence"/>
</dbReference>
<reference evidence="1 2" key="1">
    <citation type="journal article" date="2016" name="Genome Announc.">
        <title>Draft Genome Sequences of Five Rapidly Growing Mycobacterium Species, M. thermoresistibile, M. fortuitum subsp. acetamidolyticum, M. canariasense, M. brisbanense, and M. novocastrense.</title>
        <authorList>
            <person name="Katahira K."/>
            <person name="Ogura Y."/>
            <person name="Gotoh Y."/>
            <person name="Hayashi T."/>
        </authorList>
    </citation>
    <scope>NUCLEOTIDE SEQUENCE [LARGE SCALE GENOMIC DNA]</scope>
    <source>
        <strain evidence="1 2">JCM6362</strain>
    </source>
</reference>
<name>A0A100XH04_MYCTH</name>
<reference evidence="2" key="2">
    <citation type="submission" date="2016-02" db="EMBL/GenBank/DDBJ databases">
        <title>Draft genome sequence of five rapidly growing Mycobacterium species.</title>
        <authorList>
            <person name="Katahira K."/>
            <person name="Gotou Y."/>
            <person name="Iida K."/>
            <person name="Ogura Y."/>
            <person name="Hayashi T."/>
        </authorList>
    </citation>
    <scope>NUCLEOTIDE SEQUENCE [LARGE SCALE GENOMIC DNA]</scope>
    <source>
        <strain evidence="2">JCM6362</strain>
    </source>
</reference>
<dbReference type="EMBL" id="BCTB01000043">
    <property type="protein sequence ID" value="GAT16379.1"/>
    <property type="molecule type" value="Genomic_DNA"/>
</dbReference>
<organism evidence="1 2">
    <name type="scientific">Mycolicibacterium thermoresistibile</name>
    <name type="common">Mycobacterium thermoresistibile</name>
    <dbReference type="NCBI Taxonomy" id="1797"/>
    <lineage>
        <taxon>Bacteria</taxon>
        <taxon>Bacillati</taxon>
        <taxon>Actinomycetota</taxon>
        <taxon>Actinomycetes</taxon>
        <taxon>Mycobacteriales</taxon>
        <taxon>Mycobacteriaceae</taxon>
        <taxon>Mycolicibacterium</taxon>
    </lineage>
</organism>
<dbReference type="STRING" id="1797.RMCT_3348"/>
<gene>
    <name evidence="1" type="ORF">RMCT_3348</name>
</gene>